<dbReference type="PANTHER" id="PTHR30561:SF1">
    <property type="entry name" value="MULTIDRUG TRANSPORTER EMRE"/>
    <property type="match status" value="1"/>
</dbReference>
<dbReference type="SUPFAM" id="SSF103481">
    <property type="entry name" value="Multidrug resistance efflux transporter EmrE"/>
    <property type="match status" value="1"/>
</dbReference>
<gene>
    <name evidence="9" type="ORF">F7R91_27035</name>
</gene>
<sequence>MAALCTLVHMGYLLLAVAIGAEVGATTAMKYSDGFSRAVPSLLTVLGYALSFVLLAQTLKTVSVGTAYAIWSGVGTAAIATIGMMFLGEGMTTTKAFGIALIIVGVVVLNMGGAH</sequence>
<keyword evidence="2" id="KW-0813">Transport</keyword>
<evidence type="ECO:0000256" key="6">
    <source>
        <dbReference type="ARBA" id="ARBA00023136"/>
    </source>
</evidence>
<dbReference type="PANTHER" id="PTHR30561">
    <property type="entry name" value="SMR FAMILY PROTON-DEPENDENT DRUG EFFLUX TRANSPORTER SUGE"/>
    <property type="match status" value="1"/>
</dbReference>
<reference evidence="9 10" key="1">
    <citation type="submission" date="2019-09" db="EMBL/GenBank/DDBJ databases">
        <title>Screening of Novel Bioactive Compounds from Soil-Associated.</title>
        <authorList>
            <person name="Zhao S."/>
        </authorList>
    </citation>
    <scope>NUCLEOTIDE SEQUENCE [LARGE SCALE GENOMIC DNA]</scope>
    <source>
        <strain evidence="9 10">HIT-DPA4</strain>
    </source>
</reference>
<evidence type="ECO:0000256" key="2">
    <source>
        <dbReference type="ARBA" id="ARBA00022448"/>
    </source>
</evidence>
<comment type="similarity">
    <text evidence="7">Belongs to the drug/metabolite transporter (DMT) superfamily. Small multidrug resistance (SMR) (TC 2.A.7.1) family.</text>
</comment>
<keyword evidence="10" id="KW-1185">Reference proteome</keyword>
<dbReference type="Pfam" id="PF00893">
    <property type="entry name" value="Multi_Drug_Res"/>
    <property type="match status" value="1"/>
</dbReference>
<keyword evidence="6 8" id="KW-0472">Membrane</keyword>
<comment type="caution">
    <text evidence="9">The sequence shown here is derived from an EMBL/GenBank/DDBJ whole genome shotgun (WGS) entry which is preliminary data.</text>
</comment>
<dbReference type="Gene3D" id="1.10.3730.20">
    <property type="match status" value="1"/>
</dbReference>
<evidence type="ECO:0000256" key="4">
    <source>
        <dbReference type="ARBA" id="ARBA00022692"/>
    </source>
</evidence>
<keyword evidence="4 7" id="KW-0812">Transmembrane</keyword>
<feature type="transmembrane region" description="Helical" evidence="8">
    <location>
        <begin position="68"/>
        <end position="88"/>
    </location>
</feature>
<accession>A0A6H9UV91</accession>
<dbReference type="AlphaFoldDB" id="A0A6H9UV91"/>
<keyword evidence="5 8" id="KW-1133">Transmembrane helix</keyword>
<evidence type="ECO:0000313" key="10">
    <source>
        <dbReference type="Proteomes" id="UP000442707"/>
    </source>
</evidence>
<dbReference type="FunFam" id="1.10.3730.20:FF:000001">
    <property type="entry name" value="Quaternary ammonium compound resistance transporter SugE"/>
    <property type="match status" value="1"/>
</dbReference>
<evidence type="ECO:0000256" key="8">
    <source>
        <dbReference type="SAM" id="Phobius"/>
    </source>
</evidence>
<keyword evidence="3" id="KW-1003">Cell membrane</keyword>
<dbReference type="GO" id="GO:0022857">
    <property type="term" value="F:transmembrane transporter activity"/>
    <property type="evidence" value="ECO:0007669"/>
    <property type="project" value="InterPro"/>
</dbReference>
<evidence type="ECO:0000256" key="7">
    <source>
        <dbReference type="RuleBase" id="RU003942"/>
    </source>
</evidence>
<evidence type="ECO:0000256" key="5">
    <source>
        <dbReference type="ARBA" id="ARBA00022989"/>
    </source>
</evidence>
<dbReference type="InterPro" id="IPR037185">
    <property type="entry name" value="EmrE-like"/>
</dbReference>
<dbReference type="InterPro" id="IPR000390">
    <property type="entry name" value="Small_drug/metabolite_transptr"/>
</dbReference>
<feature type="transmembrane region" description="Helical" evidence="8">
    <location>
        <begin position="94"/>
        <end position="112"/>
    </location>
</feature>
<dbReference type="InterPro" id="IPR045324">
    <property type="entry name" value="Small_multidrug_res"/>
</dbReference>
<name>A0A6H9UV91_9ACTN</name>
<dbReference type="EMBL" id="VZRB01000021">
    <property type="protein sequence ID" value="KAB1143095.1"/>
    <property type="molecule type" value="Genomic_DNA"/>
</dbReference>
<evidence type="ECO:0000256" key="1">
    <source>
        <dbReference type="ARBA" id="ARBA00004651"/>
    </source>
</evidence>
<comment type="subcellular location">
    <subcellularLocation>
        <location evidence="1 7">Cell membrane</location>
        <topology evidence="1 7">Multi-pass membrane protein</topology>
    </subcellularLocation>
</comment>
<evidence type="ECO:0000313" key="9">
    <source>
        <dbReference type="EMBL" id="KAB1143095.1"/>
    </source>
</evidence>
<dbReference type="Proteomes" id="UP000442707">
    <property type="component" value="Unassembled WGS sequence"/>
</dbReference>
<protein>
    <submittedName>
        <fullName evidence="9">Multidrug efflux SMR transporter</fullName>
    </submittedName>
</protein>
<dbReference type="GO" id="GO:0005886">
    <property type="term" value="C:plasma membrane"/>
    <property type="evidence" value="ECO:0007669"/>
    <property type="project" value="UniProtKB-SubCell"/>
</dbReference>
<proteinExistence type="inferred from homology"/>
<organism evidence="9 10">
    <name type="scientific">Streptomyces luteolifulvus</name>
    <dbReference type="NCBI Taxonomy" id="2615112"/>
    <lineage>
        <taxon>Bacteria</taxon>
        <taxon>Bacillati</taxon>
        <taxon>Actinomycetota</taxon>
        <taxon>Actinomycetes</taxon>
        <taxon>Kitasatosporales</taxon>
        <taxon>Streptomycetaceae</taxon>
        <taxon>Streptomyces</taxon>
    </lineage>
</organism>
<evidence type="ECO:0000256" key="3">
    <source>
        <dbReference type="ARBA" id="ARBA00022475"/>
    </source>
</evidence>
<feature type="transmembrane region" description="Helical" evidence="8">
    <location>
        <begin position="36"/>
        <end position="56"/>
    </location>
</feature>